<accession>A0A2T1GID2</accession>
<protein>
    <submittedName>
        <fullName evidence="1">Uncharacterized protein</fullName>
    </submittedName>
</protein>
<proteinExistence type="predicted"/>
<dbReference type="RefSeq" id="WP_106302816.1">
    <property type="nucleotide sequence ID" value="NZ_PVWO01000078.1"/>
</dbReference>
<comment type="caution">
    <text evidence="1">The sequence shown here is derived from an EMBL/GenBank/DDBJ whole genome shotgun (WGS) entry which is preliminary data.</text>
</comment>
<sequence length="175" mass="18871">MKRQFLAIGLSTISALGTYSAIAPVSAQSPVQSSTIEVRVDRADTAPVAFDPGNAIESRPDMFVRVFVDGERIAFATAPENQSSVKFGVRASGRSTKSLVPVRVELYDKDNNAQEGIDINPLGGLKILNLRYNPATGEILNEQGKPVAQRDRAFDMEGLGDGEKKATIRLSIAHK</sequence>
<keyword evidence="2" id="KW-1185">Reference proteome</keyword>
<evidence type="ECO:0000313" key="2">
    <source>
        <dbReference type="Proteomes" id="UP000238937"/>
    </source>
</evidence>
<dbReference type="EMBL" id="PVWO01000078">
    <property type="protein sequence ID" value="PSB57392.1"/>
    <property type="molecule type" value="Genomic_DNA"/>
</dbReference>
<organism evidence="1 2">
    <name type="scientific">Chamaesiphon polymorphus CCALA 037</name>
    <dbReference type="NCBI Taxonomy" id="2107692"/>
    <lineage>
        <taxon>Bacteria</taxon>
        <taxon>Bacillati</taxon>
        <taxon>Cyanobacteriota</taxon>
        <taxon>Cyanophyceae</taxon>
        <taxon>Gomontiellales</taxon>
        <taxon>Chamaesiphonaceae</taxon>
        <taxon>Chamaesiphon</taxon>
    </lineage>
</organism>
<dbReference type="Proteomes" id="UP000238937">
    <property type="component" value="Unassembled WGS sequence"/>
</dbReference>
<gene>
    <name evidence="1" type="ORF">C7B77_08510</name>
</gene>
<dbReference type="AlphaFoldDB" id="A0A2T1GID2"/>
<reference evidence="1 2" key="1">
    <citation type="submission" date="2018-03" db="EMBL/GenBank/DDBJ databases">
        <title>The ancient ancestry and fast evolution of plastids.</title>
        <authorList>
            <person name="Moore K.R."/>
            <person name="Magnabosco C."/>
            <person name="Momper L."/>
            <person name="Gold D.A."/>
            <person name="Bosak T."/>
            <person name="Fournier G.P."/>
        </authorList>
    </citation>
    <scope>NUCLEOTIDE SEQUENCE [LARGE SCALE GENOMIC DNA]</scope>
    <source>
        <strain evidence="1 2">CCALA 037</strain>
    </source>
</reference>
<name>A0A2T1GID2_9CYAN</name>
<evidence type="ECO:0000313" key="1">
    <source>
        <dbReference type="EMBL" id="PSB57392.1"/>
    </source>
</evidence>